<dbReference type="EMBL" id="JAACLJ010000001">
    <property type="protein sequence ID" value="KAF4594450.1"/>
    <property type="molecule type" value="Genomic_DNA"/>
</dbReference>
<dbReference type="GO" id="GO:0055085">
    <property type="term" value="P:transmembrane transport"/>
    <property type="evidence" value="ECO:0007669"/>
    <property type="project" value="InterPro"/>
</dbReference>
<dbReference type="PANTHER" id="PTHR38643">
    <property type="entry name" value="PURINE NUCLEOSIDE PERMEASE C285.05-RELATED"/>
    <property type="match status" value="1"/>
</dbReference>
<proteinExistence type="inferred from homology"/>
<evidence type="ECO:0000256" key="1">
    <source>
        <dbReference type="PIRNR" id="PIRNR013171"/>
    </source>
</evidence>
<keyword evidence="4" id="KW-1185">Reference proteome</keyword>
<protein>
    <submittedName>
        <fullName evidence="3">Purine nucleoside permease</fullName>
    </submittedName>
</protein>
<name>A0A8H4VG28_9HYPO</name>
<comment type="function">
    <text evidence="1">Nucleoside permease that transports adenosine and guanosine.</text>
</comment>
<accession>A0A8H4VG28</accession>
<dbReference type="PIRSF" id="PIRSF013171">
    <property type="entry name" value="Pur_nuclsid_perm"/>
    <property type="match status" value="1"/>
</dbReference>
<gene>
    <name evidence="3" type="ORF">GQ602_000063</name>
</gene>
<keyword evidence="1" id="KW-0813">Transport</keyword>
<dbReference type="Pfam" id="PF06516">
    <property type="entry name" value="NUP"/>
    <property type="match status" value="1"/>
</dbReference>
<feature type="region of interest" description="Disordered" evidence="2">
    <location>
        <begin position="340"/>
        <end position="370"/>
    </location>
</feature>
<evidence type="ECO:0000313" key="4">
    <source>
        <dbReference type="Proteomes" id="UP000562929"/>
    </source>
</evidence>
<dbReference type="InterPro" id="IPR009486">
    <property type="entry name" value="Pur_nuclsid_perm"/>
</dbReference>
<dbReference type="AlphaFoldDB" id="A0A8H4VG28"/>
<comment type="caution">
    <text evidence="3">The sequence shown here is derived from an EMBL/GenBank/DDBJ whole genome shotgun (WGS) entry which is preliminary data.</text>
</comment>
<dbReference type="OrthoDB" id="2331083at2759"/>
<organism evidence="3 4">
    <name type="scientific">Ophiocordyceps camponoti-floridani</name>
    <dbReference type="NCBI Taxonomy" id="2030778"/>
    <lineage>
        <taxon>Eukaryota</taxon>
        <taxon>Fungi</taxon>
        <taxon>Dikarya</taxon>
        <taxon>Ascomycota</taxon>
        <taxon>Pezizomycotina</taxon>
        <taxon>Sordariomycetes</taxon>
        <taxon>Hypocreomycetidae</taxon>
        <taxon>Hypocreales</taxon>
        <taxon>Ophiocordycipitaceae</taxon>
        <taxon>Ophiocordyceps</taxon>
    </lineage>
</organism>
<comment type="similarity">
    <text evidence="1">Belongs to the NUP family.</text>
</comment>
<evidence type="ECO:0000256" key="2">
    <source>
        <dbReference type="SAM" id="MobiDB-lite"/>
    </source>
</evidence>
<dbReference type="PANTHER" id="PTHR38643:SF1">
    <property type="entry name" value="PURINE NUCLEOSIDE PERMEASE C285.05-RELATED"/>
    <property type="match status" value="1"/>
</dbReference>
<sequence>MIISMFAPEADAWHTRFHESSLGNLSAIAIAPPGLSMLFPQILCTQDGLICQATLGEGEINAAASMTALVLCPDLNLKHTYFLLAGIAGVNPHQATLGSVALARFAVQPALQTEIDPRSLPENFSTGYMSFGRNRPLEYPTILYGTEVFELNVALRDAASLLASRATLADDDASRRYRALYRDNKSYANATLPPSVVKCDCTTSDVYYSGTILSQVFEDTTRLWTNGSAVYCMTAQEDNAVLEVLLRAAVHGLVDYSRVMVMRTASDFDRPPPGISDLHHLTRIDQNGFVIAIENLYRAGMEIVRGILAGWHSTYSRGIPAPNYLGDVFGSLGGTPDFGPGSRFDGKAVKPAGGRRPGRRVVSRVRVPAS</sequence>
<reference evidence="3 4" key="1">
    <citation type="journal article" date="2020" name="G3 (Bethesda)">
        <title>Genetic Underpinnings of Host Manipulation by Ophiocordyceps as Revealed by Comparative Transcriptomics.</title>
        <authorList>
            <person name="Will I."/>
            <person name="Das B."/>
            <person name="Trinh T."/>
            <person name="Brachmann A."/>
            <person name="Ohm R.A."/>
            <person name="de Bekker C."/>
        </authorList>
    </citation>
    <scope>NUCLEOTIDE SEQUENCE [LARGE SCALE GENOMIC DNA]</scope>
    <source>
        <strain evidence="3 4">EC05</strain>
    </source>
</reference>
<dbReference type="GO" id="GO:0005783">
    <property type="term" value="C:endoplasmic reticulum"/>
    <property type="evidence" value="ECO:0007669"/>
    <property type="project" value="TreeGrafter"/>
</dbReference>
<dbReference type="Proteomes" id="UP000562929">
    <property type="component" value="Unassembled WGS sequence"/>
</dbReference>
<evidence type="ECO:0000313" key="3">
    <source>
        <dbReference type="EMBL" id="KAF4594450.1"/>
    </source>
</evidence>